<evidence type="ECO:0000313" key="3">
    <source>
        <dbReference type="EMBL" id="NSC26697.1"/>
    </source>
</evidence>
<dbReference type="Pfam" id="PF14207">
    <property type="entry name" value="DpnD-PcfM"/>
    <property type="match status" value="1"/>
</dbReference>
<comment type="caution">
    <text evidence="3">The sequence shown here is derived from an EMBL/GenBank/DDBJ whole genome shotgun (WGS) entry which is preliminary data.</text>
</comment>
<reference evidence="3" key="1">
    <citation type="journal article" date="2020" name="Cell Host Microbe">
        <title>Functional and Genomic Variation between Human-Derived Isolates of Lachnospiraceae Reveals Inter- and Intra-Species Diversity.</title>
        <authorList>
            <person name="Sorbara M.T."/>
            <person name="Littmann E.R."/>
            <person name="Fontana E."/>
            <person name="Moody T.U."/>
            <person name="Kohout C.E."/>
            <person name="Gjonbalaj M."/>
            <person name="Eaton V."/>
            <person name="Seok R."/>
            <person name="Leiner I.M."/>
            <person name="Pamer E.G."/>
        </authorList>
    </citation>
    <scope>NUCLEOTIDE SEQUENCE</scope>
    <source>
        <strain evidence="3">MSK.17.79</strain>
    </source>
</reference>
<dbReference type="RefSeq" id="WP_173840222.1">
    <property type="nucleotide sequence ID" value="NZ_JAAILW010000007.1"/>
</dbReference>
<organism evidence="3 4">
    <name type="scientific">Agathobacter rectalis</name>
    <dbReference type="NCBI Taxonomy" id="39491"/>
    <lineage>
        <taxon>Bacteria</taxon>
        <taxon>Bacillati</taxon>
        <taxon>Bacillota</taxon>
        <taxon>Clostridia</taxon>
        <taxon>Lachnospirales</taxon>
        <taxon>Lachnospiraceae</taxon>
        <taxon>Agathobacter</taxon>
    </lineage>
</organism>
<feature type="region of interest" description="Disordered" evidence="1">
    <location>
        <begin position="53"/>
        <end position="75"/>
    </location>
</feature>
<dbReference type="Proteomes" id="UP001193670">
    <property type="component" value="Unassembled WGS sequence"/>
</dbReference>
<evidence type="ECO:0000313" key="4">
    <source>
        <dbReference type="Proteomes" id="UP001193670"/>
    </source>
</evidence>
<feature type="compositionally biased region" description="Basic and acidic residues" evidence="1">
    <location>
        <begin position="65"/>
        <end position="75"/>
    </location>
</feature>
<evidence type="ECO:0000256" key="1">
    <source>
        <dbReference type="SAM" id="MobiDB-lite"/>
    </source>
</evidence>
<proteinExistence type="predicted"/>
<sequence length="75" mass="8770">MEKEFDVEIKEILSRVEKVKAKSLDEAINKAMDMYFSEKIVLDAQDMKDVDFKPYSENQRPSSFIKEEGGNRHGR</sequence>
<name>A0AAX0BD22_9FIRM</name>
<dbReference type="EMBL" id="JAAILW010000007">
    <property type="protein sequence ID" value="NSC26697.1"/>
    <property type="molecule type" value="Genomic_DNA"/>
</dbReference>
<reference evidence="3" key="2">
    <citation type="submission" date="2020-02" db="EMBL/GenBank/DDBJ databases">
        <authorList>
            <person name="Littmann E."/>
            <person name="Sorbara M."/>
        </authorList>
    </citation>
    <scope>NUCLEOTIDE SEQUENCE</scope>
    <source>
        <strain evidence="3">MSK.17.79</strain>
    </source>
</reference>
<evidence type="ECO:0000259" key="2">
    <source>
        <dbReference type="Pfam" id="PF14207"/>
    </source>
</evidence>
<dbReference type="InterPro" id="IPR025575">
    <property type="entry name" value="DpnD/PcfM_C"/>
</dbReference>
<feature type="domain" description="DpnD/PcfM-like C-terminal" evidence="2">
    <location>
        <begin position="5"/>
        <end position="49"/>
    </location>
</feature>
<dbReference type="AlphaFoldDB" id="A0AAX0BD22"/>
<accession>A0AAX0BD22</accession>
<gene>
    <name evidence="3" type="ORF">G4319_04945</name>
</gene>
<protein>
    <submittedName>
        <fullName evidence="3">DpnD protein</fullName>
    </submittedName>
</protein>